<organism evidence="3 4">
    <name type="scientific">Carnegiea gigantea</name>
    <dbReference type="NCBI Taxonomy" id="171969"/>
    <lineage>
        <taxon>Eukaryota</taxon>
        <taxon>Viridiplantae</taxon>
        <taxon>Streptophyta</taxon>
        <taxon>Embryophyta</taxon>
        <taxon>Tracheophyta</taxon>
        <taxon>Spermatophyta</taxon>
        <taxon>Magnoliopsida</taxon>
        <taxon>eudicotyledons</taxon>
        <taxon>Gunneridae</taxon>
        <taxon>Pentapetalae</taxon>
        <taxon>Caryophyllales</taxon>
        <taxon>Cactineae</taxon>
        <taxon>Cactaceae</taxon>
        <taxon>Cactoideae</taxon>
        <taxon>Echinocereeae</taxon>
        <taxon>Carnegiea</taxon>
    </lineage>
</organism>
<comment type="caution">
    <text evidence="3">The sequence shown here is derived from an EMBL/GenBank/DDBJ whole genome shotgun (WGS) entry which is preliminary data.</text>
</comment>
<evidence type="ECO:0000256" key="2">
    <source>
        <dbReference type="SAM" id="MobiDB-lite"/>
    </source>
</evidence>
<dbReference type="AlphaFoldDB" id="A0A9Q1JTB6"/>
<feature type="coiled-coil region" evidence="1">
    <location>
        <begin position="29"/>
        <end position="56"/>
    </location>
</feature>
<feature type="region of interest" description="Disordered" evidence="2">
    <location>
        <begin position="97"/>
        <end position="146"/>
    </location>
</feature>
<dbReference type="EMBL" id="JAKOGI010000771">
    <property type="protein sequence ID" value="KAJ8430670.1"/>
    <property type="molecule type" value="Genomic_DNA"/>
</dbReference>
<sequence length="347" mass="39082">MAEVFARGMRIAAECRRLEGLVTQYQRYWEKLKANLDTCEAEKKGLQCQLEEALAKAGANVAQAREQGYQRAAPRPSEDSYFEAYLYYVDKRQRAVDEGRDPEEVEFIPPSTKGKDAGDEATNPLDVEAEASEEEGREDSGEPDMRSAWNGLRRAWKQSLIWPLPPAWGGRWVPVPRFDLVSPCKADRFGLIEILLPPTLCNGEMVSAPAVGRARIHELPPPIKWQEDLSLACGEGYDVEDEQENEDVDHNHGTNDYYDHEYDDNDDGFSDSIDLFSLVESLNTWEDLDLVDDTRYEGKYSYGSSSSNFKVQRFLPAATTLPTSLLAALTIGNDVSAMKKHIDMLTK</sequence>
<proteinExistence type="predicted"/>
<accession>A0A9Q1JTB6</accession>
<evidence type="ECO:0000313" key="3">
    <source>
        <dbReference type="EMBL" id="KAJ8430670.1"/>
    </source>
</evidence>
<reference evidence="3" key="1">
    <citation type="submission" date="2022-04" db="EMBL/GenBank/DDBJ databases">
        <title>Carnegiea gigantea Genome sequencing and assembly v2.</title>
        <authorList>
            <person name="Copetti D."/>
            <person name="Sanderson M.J."/>
            <person name="Burquez A."/>
            <person name="Wojciechowski M.F."/>
        </authorList>
    </citation>
    <scope>NUCLEOTIDE SEQUENCE</scope>
    <source>
        <strain evidence="3">SGP5-SGP5p</strain>
        <tissue evidence="3">Aerial part</tissue>
    </source>
</reference>
<evidence type="ECO:0000313" key="4">
    <source>
        <dbReference type="Proteomes" id="UP001153076"/>
    </source>
</evidence>
<name>A0A9Q1JTB6_9CARY</name>
<dbReference type="Proteomes" id="UP001153076">
    <property type="component" value="Unassembled WGS sequence"/>
</dbReference>
<protein>
    <submittedName>
        <fullName evidence="3">Uncharacterized protein</fullName>
    </submittedName>
</protein>
<feature type="compositionally biased region" description="Acidic residues" evidence="2">
    <location>
        <begin position="127"/>
        <end position="137"/>
    </location>
</feature>
<keyword evidence="4" id="KW-1185">Reference proteome</keyword>
<evidence type="ECO:0000256" key="1">
    <source>
        <dbReference type="SAM" id="Coils"/>
    </source>
</evidence>
<gene>
    <name evidence="3" type="ORF">Cgig2_033826</name>
</gene>
<keyword evidence="1" id="KW-0175">Coiled coil</keyword>